<keyword evidence="1" id="KW-0732">Signal</keyword>
<dbReference type="PROSITE" id="PS51367">
    <property type="entry name" value="THAUMATIN_2"/>
    <property type="match status" value="1"/>
</dbReference>
<evidence type="ECO:0000256" key="1">
    <source>
        <dbReference type="SAM" id="SignalP"/>
    </source>
</evidence>
<dbReference type="SMART" id="SM00205">
    <property type="entry name" value="THN"/>
    <property type="match status" value="1"/>
</dbReference>
<reference evidence="2 3" key="1">
    <citation type="submission" date="2018-06" db="EMBL/GenBank/DDBJ databases">
        <authorList>
            <consortium name="Pathogen Informatics"/>
            <person name="Doyle S."/>
        </authorList>
    </citation>
    <scope>NUCLEOTIDE SEQUENCE [LARGE SCALE GENOMIC DNA]</scope>
    <source>
        <strain evidence="2 3">NCTC13315</strain>
    </source>
</reference>
<keyword evidence="3" id="KW-1185">Reference proteome</keyword>
<dbReference type="AlphaFoldDB" id="A0A378HXQ1"/>
<dbReference type="Pfam" id="PF00314">
    <property type="entry name" value="Thaumatin"/>
    <property type="match status" value="2"/>
</dbReference>
<feature type="chain" id="PRO_5016707227" evidence="1">
    <location>
        <begin position="22"/>
        <end position="783"/>
    </location>
</feature>
<dbReference type="PANTHER" id="PTHR31013">
    <property type="entry name" value="THAUMATIN FAMILY PROTEIN-RELATED"/>
    <property type="match status" value="1"/>
</dbReference>
<organism evidence="2 3">
    <name type="scientific">Legionella beliardensis</name>
    <dbReference type="NCBI Taxonomy" id="91822"/>
    <lineage>
        <taxon>Bacteria</taxon>
        <taxon>Pseudomonadati</taxon>
        <taxon>Pseudomonadota</taxon>
        <taxon>Gammaproteobacteria</taxon>
        <taxon>Legionellales</taxon>
        <taxon>Legionellaceae</taxon>
        <taxon>Legionella</taxon>
    </lineage>
</organism>
<dbReference type="RefSeq" id="WP_115301474.1">
    <property type="nucleotide sequence ID" value="NZ_CAAAHO010000003.1"/>
</dbReference>
<gene>
    <name evidence="2" type="ORF">NCTC13315_00184</name>
</gene>
<dbReference type="Proteomes" id="UP000254968">
    <property type="component" value="Unassembled WGS sequence"/>
</dbReference>
<dbReference type="OrthoDB" id="7061668at2"/>
<evidence type="ECO:0000313" key="2">
    <source>
        <dbReference type="EMBL" id="STX27677.1"/>
    </source>
</evidence>
<dbReference type="InterPro" id="IPR013783">
    <property type="entry name" value="Ig-like_fold"/>
</dbReference>
<proteinExistence type="predicted"/>
<dbReference type="InterPro" id="IPR037176">
    <property type="entry name" value="Osmotin/thaumatin-like_sf"/>
</dbReference>
<accession>A0A378HXQ1</accession>
<dbReference type="Gene3D" id="2.60.110.10">
    <property type="entry name" value="Thaumatin"/>
    <property type="match status" value="2"/>
</dbReference>
<name>A0A378HXQ1_9GAMM</name>
<dbReference type="InterPro" id="IPR001938">
    <property type="entry name" value="Thaumatin"/>
</dbReference>
<sequence length="783" mass="81477">MKKIICGLTFAILCLVKAVYATSNPVSSTLLPVSGFGTTQIGNQSSIIYTLTNHLPFQVPITTTYKTTGQGFSIADNCLNQVLMPGGTCQIIITFTPLNPGTSTIQLIYGYHNNRIPLPALRARATKNPVPPKTHVKGTIFGLPSETTLSPLQTPDFTATYTNTSAIPVVGYAGDQTGNNLFSVSPNTRAIVSILNNTCGTAAAPTTLAPNQSCLVEGKLTPLDLGTARVTGLFVYGAKTSLPTAHTLILQGGSSACVANGHVELPLPSVTYRYADNVVKFVFENDCATLSTTLGQVAIAATFTPNSGQTATITTSPLYDTCSGKTLAPQNDCYVLASVIPQNPATTMKVTARVPSGGSTATASTSAQVKGNVLTTHYIHFVNQCPFNVWYGIANGTGANSPDPNPNLPAPASAYFLAAQVPGQAPSTIDLTAASYVNGAIWARTGCASDGTNFACETGMCNTLTSTSGTCVQQGGSRDQPVPPFTKYEFTLSAAPGSDGVYDVSLINGFNVPVQIKGLGPTTPANPFQCTGAGAVLQPTGSPLGSCSWQFNPAFSNLSPYDFVWVSAGPDTACNSNADCTNGNVCGMAFSSVPSNAPINRRCGQFLGYSTLANYFGYPSAGQWGSTNLYAKYNIGIPMSAISSKDYGFNGANPAIFGNLLACIPTSNLSADTCYNPASNLPTCCGCVNWDAPSSPVRTASSSPCLNVNNDWTTTTGTTATPLNAILWLKNACPTAYAYQFDDPSSSFACNISPTGFTNYQVTFCPGGINSLPPGASDGRLSL</sequence>
<dbReference type="PANTHER" id="PTHR31013:SF2">
    <property type="entry name" value="THAUMATIN-LIKE PROTEIN"/>
    <property type="match status" value="1"/>
</dbReference>
<dbReference type="SUPFAM" id="SSF49870">
    <property type="entry name" value="Osmotin, thaumatin-like protein"/>
    <property type="match status" value="1"/>
</dbReference>
<dbReference type="Gene3D" id="2.60.40.10">
    <property type="entry name" value="Immunoglobulins"/>
    <property type="match status" value="1"/>
</dbReference>
<feature type="signal peptide" evidence="1">
    <location>
        <begin position="1"/>
        <end position="21"/>
    </location>
</feature>
<protein>
    <submittedName>
        <fullName evidence="2">Thaumatin domain-containing protein</fullName>
    </submittedName>
</protein>
<evidence type="ECO:0000313" key="3">
    <source>
        <dbReference type="Proteomes" id="UP000254968"/>
    </source>
</evidence>
<dbReference type="EMBL" id="UGNV01000001">
    <property type="protein sequence ID" value="STX27677.1"/>
    <property type="molecule type" value="Genomic_DNA"/>
</dbReference>